<feature type="region of interest" description="Disordered" evidence="1">
    <location>
        <begin position="36"/>
        <end position="68"/>
    </location>
</feature>
<proteinExistence type="predicted"/>
<feature type="region of interest" description="Disordered" evidence="1">
    <location>
        <begin position="147"/>
        <end position="172"/>
    </location>
</feature>
<feature type="compositionally biased region" description="Acidic residues" evidence="1">
    <location>
        <begin position="155"/>
        <end position="164"/>
    </location>
</feature>
<name>A0A7C8IFL7_9PLEO</name>
<dbReference type="AlphaFoldDB" id="A0A7C8IFL7"/>
<dbReference type="EMBL" id="JAADJZ010000010">
    <property type="protein sequence ID" value="KAF2871807.1"/>
    <property type="molecule type" value="Genomic_DNA"/>
</dbReference>
<feature type="region of interest" description="Disordered" evidence="1">
    <location>
        <begin position="1"/>
        <end position="24"/>
    </location>
</feature>
<evidence type="ECO:0000313" key="2">
    <source>
        <dbReference type="EMBL" id="KAF2871807.1"/>
    </source>
</evidence>
<evidence type="ECO:0000256" key="1">
    <source>
        <dbReference type="SAM" id="MobiDB-lite"/>
    </source>
</evidence>
<protein>
    <submittedName>
        <fullName evidence="2">Uncharacterized protein</fullName>
    </submittedName>
</protein>
<dbReference type="Proteomes" id="UP000481861">
    <property type="component" value="Unassembled WGS sequence"/>
</dbReference>
<sequence length="172" mass="18257">MLPKKGTKNAARPTRTAGAAVGTRKSTCATKGITLFEERTPIGTPRGGAARCGGRSGSKSIPVPPPIQRRPASAIAALGNLGRPTAEPSQNPFVRPSRGGLAVDLEQKRAELAHLEKLAARRRLMLTELSGGEALAASKYIMSKGRSGKTIDVSSEVEDEDIYDEINTPRQR</sequence>
<gene>
    <name evidence="2" type="ORF">BDV95DRAFT_26704</name>
</gene>
<keyword evidence="3" id="KW-1185">Reference proteome</keyword>
<comment type="caution">
    <text evidence="2">The sequence shown here is derived from an EMBL/GenBank/DDBJ whole genome shotgun (WGS) entry which is preliminary data.</text>
</comment>
<organism evidence="2 3">
    <name type="scientific">Massariosphaeria phaeospora</name>
    <dbReference type="NCBI Taxonomy" id="100035"/>
    <lineage>
        <taxon>Eukaryota</taxon>
        <taxon>Fungi</taxon>
        <taxon>Dikarya</taxon>
        <taxon>Ascomycota</taxon>
        <taxon>Pezizomycotina</taxon>
        <taxon>Dothideomycetes</taxon>
        <taxon>Pleosporomycetidae</taxon>
        <taxon>Pleosporales</taxon>
        <taxon>Pleosporales incertae sedis</taxon>
        <taxon>Massariosphaeria</taxon>
    </lineage>
</organism>
<evidence type="ECO:0000313" key="3">
    <source>
        <dbReference type="Proteomes" id="UP000481861"/>
    </source>
</evidence>
<accession>A0A7C8IFL7</accession>
<reference evidence="2 3" key="1">
    <citation type="submission" date="2020-01" db="EMBL/GenBank/DDBJ databases">
        <authorList>
            <consortium name="DOE Joint Genome Institute"/>
            <person name="Haridas S."/>
            <person name="Albert R."/>
            <person name="Binder M."/>
            <person name="Bloem J."/>
            <person name="Labutti K."/>
            <person name="Salamov A."/>
            <person name="Andreopoulos B."/>
            <person name="Baker S.E."/>
            <person name="Barry K."/>
            <person name="Bills G."/>
            <person name="Bluhm B.H."/>
            <person name="Cannon C."/>
            <person name="Castanera R."/>
            <person name="Culley D.E."/>
            <person name="Daum C."/>
            <person name="Ezra D."/>
            <person name="Gonzalez J.B."/>
            <person name="Henrissat B."/>
            <person name="Kuo A."/>
            <person name="Liang C."/>
            <person name="Lipzen A."/>
            <person name="Lutzoni F."/>
            <person name="Magnuson J."/>
            <person name="Mondo S."/>
            <person name="Nolan M."/>
            <person name="Ohm R."/>
            <person name="Pangilinan J."/>
            <person name="Park H.-J.H."/>
            <person name="Ramirez L."/>
            <person name="Alfaro M."/>
            <person name="Sun H."/>
            <person name="Tritt A."/>
            <person name="Yoshinaga Y."/>
            <person name="Zwiers L.-H.L."/>
            <person name="Turgeon B.G."/>
            <person name="Goodwin S.B."/>
            <person name="Spatafora J.W."/>
            <person name="Crous P.W."/>
            <person name="Grigoriev I.V."/>
        </authorList>
    </citation>
    <scope>NUCLEOTIDE SEQUENCE [LARGE SCALE GENOMIC DNA]</scope>
    <source>
        <strain evidence="2 3">CBS 611.86</strain>
    </source>
</reference>